<evidence type="ECO:0000313" key="2">
    <source>
        <dbReference type="EMBL" id="MBC9227578.1"/>
    </source>
</evidence>
<dbReference type="RefSeq" id="WP_187770037.1">
    <property type="nucleotide sequence ID" value="NZ_JACTVM010000005.1"/>
</dbReference>
<reference evidence="2" key="1">
    <citation type="submission" date="2020-09" db="EMBL/GenBank/DDBJ databases">
        <title>Novel species in genus Aeromicrobium.</title>
        <authorList>
            <person name="Zhang G."/>
        </authorList>
    </citation>
    <scope>NUCLEOTIDE SEQUENCE</scope>
    <source>
        <strain evidence="2">Zg-636</strain>
    </source>
</reference>
<feature type="non-terminal residue" evidence="2">
    <location>
        <position position="219"/>
    </location>
</feature>
<proteinExistence type="predicted"/>
<name>A0A8I0EY20_9ACTN</name>
<feature type="region of interest" description="Disordered" evidence="1">
    <location>
        <begin position="137"/>
        <end position="159"/>
    </location>
</feature>
<feature type="region of interest" description="Disordered" evidence="1">
    <location>
        <begin position="179"/>
        <end position="219"/>
    </location>
</feature>
<organism evidence="2 3">
    <name type="scientific">Aeromicrobium senzhongii</name>
    <dbReference type="NCBI Taxonomy" id="2663859"/>
    <lineage>
        <taxon>Bacteria</taxon>
        <taxon>Bacillati</taxon>
        <taxon>Actinomycetota</taxon>
        <taxon>Actinomycetes</taxon>
        <taxon>Propionibacteriales</taxon>
        <taxon>Nocardioidaceae</taxon>
        <taxon>Aeromicrobium</taxon>
    </lineage>
</organism>
<sequence length="219" mass="23578">MRTFFVPTLAEFAHRASVTNVIEGTVTATRPLVTQPANVVETILTVDVTRQRDDSRPTTVEVREQGGLVQVSQVRSDFEGKLGRELEPGELDEWVDFRSDGVEHAGVGEQVLIVVGPDSTRGADAYVGLARLKGSRGGNYAWPGRSPNPSWETSVDADALLSPPAGPSLVPVLPPPLLELDPRSTGRSTWIRFQKWSRGRGEGGPPRTSGGAPPRGRPP</sequence>
<dbReference type="Proteomes" id="UP000620591">
    <property type="component" value="Unassembled WGS sequence"/>
</dbReference>
<comment type="caution">
    <text evidence="2">The sequence shown here is derived from an EMBL/GenBank/DDBJ whole genome shotgun (WGS) entry which is preliminary data.</text>
</comment>
<evidence type="ECO:0000313" key="3">
    <source>
        <dbReference type="Proteomes" id="UP000620591"/>
    </source>
</evidence>
<gene>
    <name evidence="2" type="ORF">IBG24_14770</name>
</gene>
<accession>A0A8I0EY20</accession>
<dbReference type="EMBL" id="JACTVM010000005">
    <property type="protein sequence ID" value="MBC9227578.1"/>
    <property type="molecule type" value="Genomic_DNA"/>
</dbReference>
<evidence type="ECO:0000256" key="1">
    <source>
        <dbReference type="SAM" id="MobiDB-lite"/>
    </source>
</evidence>
<protein>
    <submittedName>
        <fullName evidence="2">Uncharacterized protein</fullName>
    </submittedName>
</protein>
<dbReference type="AlphaFoldDB" id="A0A8I0EY20"/>